<feature type="region of interest" description="Disordered" evidence="4">
    <location>
        <begin position="977"/>
        <end position="1065"/>
    </location>
</feature>
<feature type="region of interest" description="Disordered" evidence="4">
    <location>
        <begin position="858"/>
        <end position="886"/>
    </location>
</feature>
<feature type="compositionally biased region" description="Low complexity" evidence="4">
    <location>
        <begin position="1036"/>
        <end position="1057"/>
    </location>
</feature>
<feature type="compositionally biased region" description="Pro residues" evidence="4">
    <location>
        <begin position="1022"/>
        <end position="1031"/>
    </location>
</feature>
<feature type="region of interest" description="Disordered" evidence="4">
    <location>
        <begin position="578"/>
        <end position="600"/>
    </location>
</feature>
<keyword evidence="2 3" id="KW-0067">ATP-binding</keyword>
<feature type="compositionally biased region" description="Low complexity" evidence="4">
    <location>
        <begin position="329"/>
        <end position="343"/>
    </location>
</feature>
<dbReference type="CDD" id="cd17300">
    <property type="entry name" value="PIPKc_PIKfyve"/>
    <property type="match status" value="1"/>
</dbReference>
<dbReference type="EMBL" id="JANVFS010000003">
    <property type="protein sequence ID" value="KAJ4493472.1"/>
    <property type="molecule type" value="Genomic_DNA"/>
</dbReference>
<dbReference type="PANTHER" id="PTHR45748">
    <property type="entry name" value="1-PHOSPHATIDYLINOSITOL 3-PHOSPHATE 5-KINASE-RELATED"/>
    <property type="match status" value="1"/>
</dbReference>
<dbReference type="SUPFAM" id="SSF56104">
    <property type="entry name" value="SAICAR synthase-like"/>
    <property type="match status" value="1"/>
</dbReference>
<feature type="region of interest" description="Disordered" evidence="4">
    <location>
        <begin position="282"/>
        <end position="357"/>
    </location>
</feature>
<feature type="compositionally biased region" description="Low complexity" evidence="4">
    <location>
        <begin position="981"/>
        <end position="997"/>
    </location>
</feature>
<dbReference type="GO" id="GO:0005524">
    <property type="term" value="F:ATP binding"/>
    <property type="evidence" value="ECO:0007669"/>
    <property type="project" value="UniProtKB-UniRule"/>
</dbReference>
<feature type="region of interest" description="Disordered" evidence="4">
    <location>
        <begin position="517"/>
        <end position="560"/>
    </location>
</feature>
<gene>
    <name evidence="6" type="ORF">C8J55DRAFT_160578</name>
</gene>
<dbReference type="InterPro" id="IPR027483">
    <property type="entry name" value="PInositol-4-P-4/5-kinase_C_sf"/>
</dbReference>
<feature type="compositionally biased region" description="Basic and acidic residues" evidence="4">
    <location>
        <begin position="1134"/>
        <end position="1152"/>
    </location>
</feature>
<organism evidence="6 7">
    <name type="scientific">Lentinula lateritia</name>
    <dbReference type="NCBI Taxonomy" id="40482"/>
    <lineage>
        <taxon>Eukaryota</taxon>
        <taxon>Fungi</taxon>
        <taxon>Dikarya</taxon>
        <taxon>Basidiomycota</taxon>
        <taxon>Agaricomycotina</taxon>
        <taxon>Agaricomycetes</taxon>
        <taxon>Agaricomycetidae</taxon>
        <taxon>Agaricales</taxon>
        <taxon>Marasmiineae</taxon>
        <taxon>Omphalotaceae</taxon>
        <taxon>Lentinula</taxon>
    </lineage>
</organism>
<feature type="region of interest" description="Disordered" evidence="4">
    <location>
        <begin position="1383"/>
        <end position="1432"/>
    </location>
</feature>
<dbReference type="Pfam" id="PF01504">
    <property type="entry name" value="PIP5K"/>
    <property type="match status" value="1"/>
</dbReference>
<comment type="caution">
    <text evidence="6">The sequence shown here is derived from an EMBL/GenBank/DDBJ whole genome shotgun (WGS) entry which is preliminary data.</text>
</comment>
<dbReference type="InterPro" id="IPR044769">
    <property type="entry name" value="PIKfyve_PIPKc"/>
</dbReference>
<evidence type="ECO:0000256" key="4">
    <source>
        <dbReference type="SAM" id="MobiDB-lite"/>
    </source>
</evidence>
<dbReference type="GO" id="GO:0000329">
    <property type="term" value="C:fungal-type vacuole membrane"/>
    <property type="evidence" value="ECO:0007669"/>
    <property type="project" value="TreeGrafter"/>
</dbReference>
<keyword evidence="1 3" id="KW-0547">Nucleotide-binding</keyword>
<dbReference type="InterPro" id="IPR027484">
    <property type="entry name" value="PInositol-4-P-5-kinase_N"/>
</dbReference>
<dbReference type="PROSITE" id="PS51455">
    <property type="entry name" value="PIPK"/>
    <property type="match status" value="1"/>
</dbReference>
<name>A0A9W9DZM5_9AGAR</name>
<feature type="compositionally biased region" description="Low complexity" evidence="4">
    <location>
        <begin position="517"/>
        <end position="547"/>
    </location>
</feature>
<dbReference type="PANTHER" id="PTHR45748:SF7">
    <property type="entry name" value="1-PHOSPHATIDYLINOSITOL 3-PHOSPHATE 5-KINASE-RELATED"/>
    <property type="match status" value="1"/>
</dbReference>
<reference evidence="6" key="2">
    <citation type="journal article" date="2023" name="Proc. Natl. Acad. Sci. U.S.A.">
        <title>A global phylogenomic analysis of the shiitake genus Lentinula.</title>
        <authorList>
            <person name="Sierra-Patev S."/>
            <person name="Min B."/>
            <person name="Naranjo-Ortiz M."/>
            <person name="Looney B."/>
            <person name="Konkel Z."/>
            <person name="Slot J.C."/>
            <person name="Sakamoto Y."/>
            <person name="Steenwyk J.L."/>
            <person name="Rokas A."/>
            <person name="Carro J."/>
            <person name="Camarero S."/>
            <person name="Ferreira P."/>
            <person name="Molpeceres G."/>
            <person name="Ruiz-Duenas F.J."/>
            <person name="Serrano A."/>
            <person name="Henrissat B."/>
            <person name="Drula E."/>
            <person name="Hughes K.W."/>
            <person name="Mata J.L."/>
            <person name="Ishikawa N.K."/>
            <person name="Vargas-Isla R."/>
            <person name="Ushijima S."/>
            <person name="Smith C.A."/>
            <person name="Donoghue J."/>
            <person name="Ahrendt S."/>
            <person name="Andreopoulos W."/>
            <person name="He G."/>
            <person name="LaButti K."/>
            <person name="Lipzen A."/>
            <person name="Ng V."/>
            <person name="Riley R."/>
            <person name="Sandor L."/>
            <person name="Barry K."/>
            <person name="Martinez A.T."/>
            <person name="Xiao Y."/>
            <person name="Gibbons J.G."/>
            <person name="Terashima K."/>
            <person name="Grigoriev I.V."/>
            <person name="Hibbett D."/>
        </authorList>
    </citation>
    <scope>NUCLEOTIDE SEQUENCE</scope>
    <source>
        <strain evidence="6">Sp2 HRB7682 ss15</strain>
    </source>
</reference>
<feature type="compositionally biased region" description="Basic residues" evidence="4">
    <location>
        <begin position="1121"/>
        <end position="1133"/>
    </location>
</feature>
<dbReference type="Proteomes" id="UP001150238">
    <property type="component" value="Unassembled WGS sequence"/>
</dbReference>
<evidence type="ECO:0000256" key="1">
    <source>
        <dbReference type="ARBA" id="ARBA00022741"/>
    </source>
</evidence>
<evidence type="ECO:0000256" key="3">
    <source>
        <dbReference type="PROSITE-ProRule" id="PRU00781"/>
    </source>
</evidence>
<evidence type="ECO:0000313" key="6">
    <source>
        <dbReference type="EMBL" id="KAJ4493472.1"/>
    </source>
</evidence>
<feature type="region of interest" description="Disordered" evidence="4">
    <location>
        <begin position="1300"/>
        <end position="1341"/>
    </location>
</feature>
<feature type="compositionally biased region" description="Acidic residues" evidence="4">
    <location>
        <begin position="934"/>
        <end position="949"/>
    </location>
</feature>
<dbReference type="GO" id="GO:0000285">
    <property type="term" value="F:1-phosphatidylinositol-3-phosphate 5-kinase activity"/>
    <property type="evidence" value="ECO:0007669"/>
    <property type="project" value="InterPro"/>
</dbReference>
<keyword evidence="3" id="KW-0418">Kinase</keyword>
<feature type="domain" description="PIPK" evidence="5">
    <location>
        <begin position="1430"/>
        <end position="1759"/>
    </location>
</feature>
<dbReference type="SMART" id="SM00330">
    <property type="entry name" value="PIPKc"/>
    <property type="match status" value="1"/>
</dbReference>
<feature type="region of interest" description="Disordered" evidence="4">
    <location>
        <begin position="925"/>
        <end position="960"/>
    </location>
</feature>
<evidence type="ECO:0000259" key="5">
    <source>
        <dbReference type="PROSITE" id="PS51455"/>
    </source>
</evidence>
<feature type="region of interest" description="Disordered" evidence="4">
    <location>
        <begin position="1121"/>
        <end position="1152"/>
    </location>
</feature>
<dbReference type="InterPro" id="IPR002498">
    <property type="entry name" value="PInositol-4-P-4/5-kinase_core"/>
</dbReference>
<dbReference type="Gene3D" id="3.30.810.10">
    <property type="entry name" value="2-Layer Sandwich"/>
    <property type="match status" value="1"/>
</dbReference>
<protein>
    <recommendedName>
        <fullName evidence="5">PIPK domain-containing protein</fullName>
    </recommendedName>
</protein>
<feature type="compositionally biased region" description="Polar residues" evidence="4">
    <location>
        <begin position="1407"/>
        <end position="1426"/>
    </location>
</feature>
<feature type="compositionally biased region" description="Polar residues" evidence="4">
    <location>
        <begin position="283"/>
        <end position="303"/>
    </location>
</feature>
<reference evidence="6" key="1">
    <citation type="submission" date="2022-08" db="EMBL/GenBank/DDBJ databases">
        <authorList>
            <consortium name="DOE Joint Genome Institute"/>
            <person name="Min B."/>
            <person name="Riley R."/>
            <person name="Sierra-Patev S."/>
            <person name="Naranjo-Ortiz M."/>
            <person name="Looney B."/>
            <person name="Konkel Z."/>
            <person name="Slot J.C."/>
            <person name="Sakamoto Y."/>
            <person name="Steenwyk J.L."/>
            <person name="Rokas A."/>
            <person name="Carro J."/>
            <person name="Camarero S."/>
            <person name="Ferreira P."/>
            <person name="Molpeceres G."/>
            <person name="Ruiz-Duenas F.J."/>
            <person name="Serrano A."/>
            <person name="Henrissat B."/>
            <person name="Drula E."/>
            <person name="Hughes K.W."/>
            <person name="Mata J.L."/>
            <person name="Ishikawa N.K."/>
            <person name="Vargas-Isla R."/>
            <person name="Ushijima S."/>
            <person name="Smith C.A."/>
            <person name="Ahrendt S."/>
            <person name="Andreopoulos W."/>
            <person name="He G."/>
            <person name="Labutti K."/>
            <person name="Lipzen A."/>
            <person name="Ng V."/>
            <person name="Sandor L."/>
            <person name="Barry K."/>
            <person name="Martinez A.T."/>
            <person name="Xiao Y."/>
            <person name="Gibbons J.G."/>
            <person name="Terashima K."/>
            <person name="Hibbett D.S."/>
            <person name="Grigoriev I.V."/>
        </authorList>
    </citation>
    <scope>NUCLEOTIDE SEQUENCE</scope>
    <source>
        <strain evidence="6">Sp2 HRB7682 ss15</strain>
    </source>
</reference>
<accession>A0A9W9DZM5</accession>
<dbReference type="GO" id="GO:0010008">
    <property type="term" value="C:endosome membrane"/>
    <property type="evidence" value="ECO:0007669"/>
    <property type="project" value="TreeGrafter"/>
</dbReference>
<proteinExistence type="predicted"/>
<keyword evidence="3" id="KW-0808">Transferase</keyword>
<dbReference type="Gene3D" id="3.30.800.10">
    <property type="entry name" value="Phosphatidylinositol Phosphate Kinase II Beta"/>
    <property type="match status" value="1"/>
</dbReference>
<dbReference type="GO" id="GO:0046854">
    <property type="term" value="P:phosphatidylinositol phosphate biosynthetic process"/>
    <property type="evidence" value="ECO:0007669"/>
    <property type="project" value="TreeGrafter"/>
</dbReference>
<feature type="compositionally biased region" description="Basic and acidic residues" evidence="4">
    <location>
        <begin position="876"/>
        <end position="886"/>
    </location>
</feature>
<feature type="region of interest" description="Disordered" evidence="4">
    <location>
        <begin position="692"/>
        <end position="719"/>
    </location>
</feature>
<sequence length="1786" mass="195997">MVDHKPLPELPSTSKTHNLARLSIQAQKHRERFIRFVLSELNDAWIDNNLEEWTGALEDALDDLTSSMSQGRWLTGIKNSKALKEKQPKKIRKLDEKVDLTENSAGSRKSTGADEIFDNGLRKSEIQISSSISERLERLRQIVAEPDLPSRKSKSRHLLLCLAPLGSRVALPDDDSGFNLAPSTLGCSFRNSVFVLPEGGEEMDVILYGLQEWNTSVEEMSTRPVGGTFTLKGVPSLQQYRALSKALKLTVYVHLSLILEQQLLIDSHAHLTFAQPRVRVQAGSLQPSPLPSHNQNTPTNDAASSHKPRSLIPSGILSFFSKRSPGRTSSSRDVSSVRPSSDSIPFPSIEEVQPVRSSMDEMNAAARLRMFSFLSSSPPEAELQKGPTSTPFSDTLARIEAQRNVLSSSTGVVFDPPMLLVRLAEKEKAHREKEICLTGDERVALNSLLGWGMVESEANNQLDLDKDKRNESWIKKGKGMTGICGFVNQQEISILVSSHVPLAGACVPQEIGPEASMSASTSSALSVPREASSSSQTSHSSDSSSTTNKPAPLKTAPTHTSCEQPHWTVYRYYVNSDSGTLNKDHDKDDDNNAPPEDSPRLCVNDRDQCLGEVIKSWIDEADVPCDRLRAVSTNSEHRGGIGLMHGLGGSSTTTTEKRCEVEVGKHERRFVHGGVKVSASIEWPAVKSLAATSPVPPSIATSADGSDESNVDERDRSPDARVVTVWESCSICGAETKKNELSEGAYLFSFAKYLELLIYSPLLCKLSPRLCEHTDPSSTPSSSTSSTRSISSILPPQRFKIIRHFSASSSDNNEGGSSGVSSIDGIRREYTVTFKIDPVKDIFELRVPRLQISNRRVEGEGDHDTLGSVRTSNHNGGKEHYVSKEDEQKKKLRREIKAWWEGVADHMDLLEEKFSAEDQTAVRKALPRLPSTDDAYDSFDDDDSGEPEEYPTPKLKISGLPESYTPTVITAASDYFDKSKNPSSVSSDSITPSASSSIAPLCQTPPQPHSSPDDISRTASPSPAPSNPRPPLNHASSSSSYQLSTTPTASSASSMHSADAEGLNSDPMQLLSNLRQTFHRIEQTLYTQLAKTPASSLNEVRRAFLSAAKGAERRLIAWQKKHLGEKKGKKKNKVKDGERSDELNPSEKLRAAEPEWWNPTCHVAPGGNIIIQEDDWGSIIAFTLSTPDYHRELASMSVVRPASNADPPNTPIAPSTSASSFFSAATASGYKLFRTSALVQPDPDQEDVIWHEPEAYSAVICRKDHPRDPTSILSIREVLRQKSPDSNLLSASRFASLGSATSKRMNGGGDDRPSLLSNGVPPSAWAKPDVQVTKQEAEGEVASGLTRGRDDVHRMLLEFETEETEDTESRLHSSIVGSYNSSTLDATTVRPDLNAPHGASDAGNDAKTLSQKSPSSITISAPNNIASPVPAKSSLDSFTNGLTNAMRLMLPTQIPRPLSVGSNGHHGLLTAAEVNAIDERPHIKYDWTIGKRLKFSCMVYYAKQFDSLRKRCGVDSIFLESLSRSANWSAEGGKSKSNFWKTADDRFIIKTLVNAWNVADLQVLIELSPSYFRYMDSTASKATVLAKLIGFYTIEIRNLETGTVQSKADLLVMENLFYDQKIDKTFDLKGIQGRKVKSGNNVTVQTSKTLFDGEWIEGQQQTLTLVRPHSKAVLREAIRSDAEFLSKSNIMDYSLLLGIDTEHKQIACGLVDTIGSYTFAKTLEYKAKQGLNSGNGKEVTVIPPAEYQERFTNALEKYFLACPDKWSRSLDRRKMVSNPDLLPSVL</sequence>
<evidence type="ECO:0000313" key="7">
    <source>
        <dbReference type="Proteomes" id="UP001150238"/>
    </source>
</evidence>
<evidence type="ECO:0000256" key="2">
    <source>
        <dbReference type="ARBA" id="ARBA00022840"/>
    </source>
</evidence>